<dbReference type="EMBL" id="FMYG01000008">
    <property type="protein sequence ID" value="SDC91536.1"/>
    <property type="molecule type" value="Genomic_DNA"/>
</dbReference>
<dbReference type="AlphaFoldDB" id="A0A1G6QIJ0"/>
<reference evidence="1 2" key="1">
    <citation type="submission" date="2016-09" db="EMBL/GenBank/DDBJ databases">
        <authorList>
            <person name="Capua I."/>
            <person name="De Benedictis P."/>
            <person name="Joannis T."/>
            <person name="Lombin L.H."/>
            <person name="Cattoli G."/>
        </authorList>
    </citation>
    <scope>NUCLEOTIDE SEQUENCE [LARGE SCALE GENOMIC DNA]</scope>
    <source>
        <strain evidence="1 2">NIO-1002</strain>
    </source>
</reference>
<accession>A0A1G6QIJ0</accession>
<sequence>MTRIRLHAPTLQRDVDVDAADDLIEAEGMTWVRDGDVDGLPRYVPVAAG</sequence>
<gene>
    <name evidence="1" type="ORF">SAMN05216418_3293</name>
</gene>
<proteinExistence type="predicted"/>
<dbReference type="Proteomes" id="UP000183203">
    <property type="component" value="Unassembled WGS sequence"/>
</dbReference>
<evidence type="ECO:0000313" key="1">
    <source>
        <dbReference type="EMBL" id="SDC91536.1"/>
    </source>
</evidence>
<protein>
    <submittedName>
        <fullName evidence="1">Uncharacterized protein</fullName>
    </submittedName>
</protein>
<organism evidence="1 2">
    <name type="scientific">Microbacterium enclense</name>
    <dbReference type="NCBI Taxonomy" id="993073"/>
    <lineage>
        <taxon>Bacteria</taxon>
        <taxon>Bacillati</taxon>
        <taxon>Actinomycetota</taxon>
        <taxon>Actinomycetes</taxon>
        <taxon>Micrococcales</taxon>
        <taxon>Microbacteriaceae</taxon>
        <taxon>Microbacterium</taxon>
    </lineage>
</organism>
<name>A0A1G6QIJ0_9MICO</name>
<evidence type="ECO:0000313" key="2">
    <source>
        <dbReference type="Proteomes" id="UP000183203"/>
    </source>
</evidence>
<dbReference type="RefSeq" id="WP_167345287.1">
    <property type="nucleotide sequence ID" value="NZ_FMYG01000008.1"/>
</dbReference>